<dbReference type="PANTHER" id="PTHR45638">
    <property type="entry name" value="CYCLIC NUCLEOTIDE-GATED CATION CHANNEL SUBUNIT A"/>
    <property type="match status" value="1"/>
</dbReference>
<feature type="compositionally biased region" description="Polar residues" evidence="9">
    <location>
        <begin position="642"/>
        <end position="655"/>
    </location>
</feature>
<dbReference type="Pfam" id="PF00027">
    <property type="entry name" value="cNMP_binding"/>
    <property type="match status" value="2"/>
</dbReference>
<dbReference type="InterPro" id="IPR018490">
    <property type="entry name" value="cNMP-bd_dom_sf"/>
</dbReference>
<keyword evidence="5" id="KW-0406">Ion transport</keyword>
<feature type="region of interest" description="Disordered" evidence="9">
    <location>
        <begin position="107"/>
        <end position="133"/>
    </location>
</feature>
<organism evidence="11 12">
    <name type="scientific">Symbiodinium microadriaticum</name>
    <name type="common">Dinoflagellate</name>
    <name type="synonym">Zooxanthella microadriatica</name>
    <dbReference type="NCBI Taxonomy" id="2951"/>
    <lineage>
        <taxon>Eukaryota</taxon>
        <taxon>Sar</taxon>
        <taxon>Alveolata</taxon>
        <taxon>Dinophyceae</taxon>
        <taxon>Suessiales</taxon>
        <taxon>Symbiodiniaceae</taxon>
        <taxon>Symbiodinium</taxon>
    </lineage>
</organism>
<evidence type="ECO:0000256" key="1">
    <source>
        <dbReference type="ARBA" id="ARBA00004141"/>
    </source>
</evidence>
<gene>
    <name evidence="11" type="primary">Hcn1</name>
    <name evidence="11" type="ORF">AK812_SmicGene36074</name>
</gene>
<dbReference type="InterPro" id="IPR005821">
    <property type="entry name" value="Ion_trans_dom"/>
</dbReference>
<dbReference type="InterPro" id="IPR000595">
    <property type="entry name" value="cNMP-bd_dom"/>
</dbReference>
<evidence type="ECO:0000313" key="11">
    <source>
        <dbReference type="EMBL" id="OLP83193.1"/>
    </source>
</evidence>
<dbReference type="PRINTS" id="PR00169">
    <property type="entry name" value="KCHANNEL"/>
</dbReference>
<keyword evidence="3" id="KW-0812">Transmembrane</keyword>
<dbReference type="InterPro" id="IPR018488">
    <property type="entry name" value="cNMP-bd_CS"/>
</dbReference>
<dbReference type="InterPro" id="IPR027359">
    <property type="entry name" value="Volt_channel_dom_sf"/>
</dbReference>
<dbReference type="AlphaFoldDB" id="A0A1Q9CJU1"/>
<dbReference type="Proteomes" id="UP000186817">
    <property type="component" value="Unassembled WGS sequence"/>
</dbReference>
<evidence type="ECO:0000259" key="10">
    <source>
        <dbReference type="PROSITE" id="PS50042"/>
    </source>
</evidence>
<dbReference type="Gene3D" id="2.60.120.10">
    <property type="entry name" value="Jelly Rolls"/>
    <property type="match status" value="3"/>
</dbReference>
<dbReference type="SUPFAM" id="SSF81324">
    <property type="entry name" value="Voltage-gated potassium channels"/>
    <property type="match status" value="1"/>
</dbReference>
<feature type="domain" description="Cyclic nucleotide-binding" evidence="10">
    <location>
        <begin position="957"/>
        <end position="1057"/>
    </location>
</feature>
<dbReference type="PROSITE" id="PS00888">
    <property type="entry name" value="CNMP_BINDING_1"/>
    <property type="match status" value="1"/>
</dbReference>
<dbReference type="GO" id="GO:0044877">
    <property type="term" value="F:protein-containing complex binding"/>
    <property type="evidence" value="ECO:0007669"/>
    <property type="project" value="TreeGrafter"/>
</dbReference>
<evidence type="ECO:0000256" key="2">
    <source>
        <dbReference type="ARBA" id="ARBA00022448"/>
    </source>
</evidence>
<proteinExistence type="predicted"/>
<dbReference type="SMART" id="SM00100">
    <property type="entry name" value="cNMP"/>
    <property type="match status" value="2"/>
</dbReference>
<feature type="region of interest" description="Disordered" evidence="9">
    <location>
        <begin position="384"/>
        <end position="405"/>
    </location>
</feature>
<dbReference type="GO" id="GO:0005221">
    <property type="term" value="F:intracellularly cyclic nucleotide-activated monoatomic cation channel activity"/>
    <property type="evidence" value="ECO:0007669"/>
    <property type="project" value="InterPro"/>
</dbReference>
<keyword evidence="4" id="KW-1133">Transmembrane helix</keyword>
<dbReference type="EMBL" id="LSRX01001134">
    <property type="protein sequence ID" value="OLP83193.1"/>
    <property type="molecule type" value="Genomic_DNA"/>
</dbReference>
<accession>A0A1Q9CJU1</accession>
<comment type="caution">
    <text evidence="11">The sequence shown here is derived from an EMBL/GenBank/DDBJ whole genome shotgun (WGS) entry which is preliminary data.</text>
</comment>
<evidence type="ECO:0000256" key="5">
    <source>
        <dbReference type="ARBA" id="ARBA00023065"/>
    </source>
</evidence>
<evidence type="ECO:0000256" key="4">
    <source>
        <dbReference type="ARBA" id="ARBA00022989"/>
    </source>
</evidence>
<dbReference type="Gene3D" id="1.20.120.350">
    <property type="entry name" value="Voltage-gated potassium channels. Chain C"/>
    <property type="match status" value="1"/>
</dbReference>
<dbReference type="PROSITE" id="PS50042">
    <property type="entry name" value="CNMP_BINDING_3"/>
    <property type="match status" value="2"/>
</dbReference>
<reference evidence="11 12" key="1">
    <citation type="submission" date="2016-02" db="EMBL/GenBank/DDBJ databases">
        <title>Genome analysis of coral dinoflagellate symbionts highlights evolutionary adaptations to a symbiotic lifestyle.</title>
        <authorList>
            <person name="Aranda M."/>
            <person name="Li Y."/>
            <person name="Liew Y.J."/>
            <person name="Baumgarten S."/>
            <person name="Simakov O."/>
            <person name="Wilson M."/>
            <person name="Piel J."/>
            <person name="Ashoor H."/>
            <person name="Bougouffa S."/>
            <person name="Bajic V.B."/>
            <person name="Ryu T."/>
            <person name="Ravasi T."/>
            <person name="Bayer T."/>
            <person name="Micklem G."/>
            <person name="Kim H."/>
            <person name="Bhak J."/>
            <person name="Lajeunesse T.C."/>
            <person name="Voolstra C.R."/>
        </authorList>
    </citation>
    <scope>NUCLEOTIDE SEQUENCE [LARGE SCALE GENOMIC DNA]</scope>
    <source>
        <strain evidence="11 12">CCMP2467</strain>
    </source>
</reference>
<protein>
    <submittedName>
        <fullName evidence="11">Potassium/sodium hyperpolarization-activated cyclic nucleotide-gated channel 1</fullName>
    </submittedName>
</protein>
<keyword evidence="8" id="KW-0407">Ion channel</keyword>
<dbReference type="Pfam" id="PF00520">
    <property type="entry name" value="Ion_trans"/>
    <property type="match status" value="1"/>
</dbReference>
<feature type="region of interest" description="Disordered" evidence="9">
    <location>
        <begin position="638"/>
        <end position="686"/>
    </location>
</feature>
<dbReference type="GO" id="GO:0016020">
    <property type="term" value="C:membrane"/>
    <property type="evidence" value="ECO:0007669"/>
    <property type="project" value="UniProtKB-SubCell"/>
</dbReference>
<keyword evidence="6" id="KW-0472">Membrane</keyword>
<evidence type="ECO:0000256" key="3">
    <source>
        <dbReference type="ARBA" id="ARBA00022692"/>
    </source>
</evidence>
<dbReference type="SUPFAM" id="SSF51206">
    <property type="entry name" value="cAMP-binding domain-like"/>
    <property type="match status" value="4"/>
</dbReference>
<dbReference type="OrthoDB" id="423417at2759"/>
<name>A0A1Q9CJU1_SYMMI</name>
<evidence type="ECO:0000256" key="9">
    <source>
        <dbReference type="SAM" id="MobiDB-lite"/>
    </source>
</evidence>
<sequence length="1157" mass="127314">MGPTEPDLECPAVEKSSDRPGYHRRMAADPRLMAVNVCRGVGLYHIRGSKDLGVPLPGPELLSLRQALGESPSSAAFIAQCVRFLEGAAKKQVEQVLAEAGYRYQQVPGEPRRSRQQYTTEDSAYSAPEQDGASGIVQKPTLAQQCKEHVRDLMENPDSGAAAQVSTFCVIVETATVSACCKGLAESLVEAPKSTTADFRVELVLEICLSALVKSVQGAYAATLEEVSKKAGIVGCRGSKCNRFQQLNSCESFATNGFNIIDFLAVFPGYLSLLGVMLRQDTHQKHSFAHIGQVRVFRVMRVCKVARHSEALAVTFMVFLKVSQSGLAVVLMLMGFATAGFREGMEGNYKSNKWKQTNPSRRGRIPLACFGFSQQLKRFRSWREMPSDPMPDTADGAEGTEASDEEFADASPGLAGLERTMHSVAVFSECSYEFVEAIMLHVRKILLHAGKVLVSEDTDAPKSMYAVLWGTLDVYRMGQKIGSLSNGQVLGEGLLVGIFDRWTTTVVARNSCMVCEVPQTALSEALLDHPEESEYFKSLADYFGLRAEEWAQHGSSEMRLALRRPAALRQVSEEFLAALEAGLVSHLYFAGDVIHTEGQEDPPLAFLFDGDVSVEAAGRAVRREEVPSMEMRFVMEGEATGRGSTAITDSETGAGSPTAKSRRSSASGRRLSQARRPSVDTGEFNSSLMAASNRARAEAMMAEATAGGPEPGFTAQSLPEAAVFGEEAFLDLIPSASVTVRVCKMSEVRLLYRSVFDQILERFPADREWLQRFQLDAKQAFPFHDFRDHPICQHVDLSKEFFDFLARHVEQRMFFPGDHILPDNLNQFVPSSILSPTLNISCAAVNVGHVRLQTMHDQPLLPYGHLSSGDILGPGSILPGSWFWSGAEVQALQLCCLTVLHRGIIARALEEHPREREKVVPLLVLEHQQQSNPRSTVTQVKSYRQERVAKILRERSIFSNTSQDFLAEILNFGTVRVFMPGDRIIQQGAEGNSMFILSVGMAEVVKESLEEYAGILLRNLHFIGGLTYGSVFGELVMLGVQSKRTASIIASSTCCTWEAAVGLPTGAGTPMQVVMARTEGQVFRERVGFVVLCIIGAYCSMRILVELRYILEPFLWALFLVMAWKPVVDGIELRLELMPGPLVCDYPVMLCQTRLQP</sequence>
<comment type="subcellular location">
    <subcellularLocation>
        <location evidence="1">Membrane</location>
        <topology evidence="1">Multi-pass membrane protein</topology>
    </subcellularLocation>
</comment>
<keyword evidence="2" id="KW-0813">Transport</keyword>
<dbReference type="InterPro" id="IPR050866">
    <property type="entry name" value="CNG_cation_channel"/>
</dbReference>
<evidence type="ECO:0000313" key="12">
    <source>
        <dbReference type="Proteomes" id="UP000186817"/>
    </source>
</evidence>
<dbReference type="InterPro" id="IPR014710">
    <property type="entry name" value="RmlC-like_jellyroll"/>
</dbReference>
<feature type="domain" description="Cyclic nucleotide-binding" evidence="10">
    <location>
        <begin position="454"/>
        <end position="526"/>
    </location>
</feature>
<evidence type="ECO:0000256" key="6">
    <source>
        <dbReference type="ARBA" id="ARBA00023136"/>
    </source>
</evidence>
<keyword evidence="7" id="KW-1071">Ligand-gated ion channel</keyword>
<keyword evidence="12" id="KW-1185">Reference proteome</keyword>
<feature type="compositionally biased region" description="Low complexity" evidence="9">
    <location>
        <begin position="664"/>
        <end position="676"/>
    </location>
</feature>
<evidence type="ECO:0000256" key="8">
    <source>
        <dbReference type="ARBA" id="ARBA00023303"/>
    </source>
</evidence>
<dbReference type="CDD" id="cd00038">
    <property type="entry name" value="CAP_ED"/>
    <property type="match status" value="2"/>
</dbReference>
<dbReference type="PANTHER" id="PTHR45638:SF11">
    <property type="entry name" value="CYCLIC NUCLEOTIDE-GATED CATION CHANNEL SUBUNIT A"/>
    <property type="match status" value="1"/>
</dbReference>
<evidence type="ECO:0000256" key="7">
    <source>
        <dbReference type="ARBA" id="ARBA00023286"/>
    </source>
</evidence>
<feature type="region of interest" description="Disordered" evidence="9">
    <location>
        <begin position="1"/>
        <end position="23"/>
    </location>
</feature>